<dbReference type="EMBL" id="SRLH01000004">
    <property type="protein sequence ID" value="TGD58264.1"/>
    <property type="molecule type" value="Genomic_DNA"/>
</dbReference>
<evidence type="ECO:0000256" key="4">
    <source>
        <dbReference type="ARBA" id="ARBA00023235"/>
    </source>
</evidence>
<proteinExistence type="inferred from homology"/>
<dbReference type="InterPro" id="IPR015890">
    <property type="entry name" value="Chorismate_C"/>
</dbReference>
<dbReference type="NCBIfam" id="TIGR00543">
    <property type="entry name" value="isochor_syn"/>
    <property type="match status" value="1"/>
</dbReference>
<evidence type="ECO:0000256" key="1">
    <source>
        <dbReference type="ARBA" id="ARBA00000799"/>
    </source>
</evidence>
<reference evidence="7 8" key="1">
    <citation type="submission" date="2019-04" db="EMBL/GenBank/DDBJ databases">
        <title>Flavobacterium sp. strain DS2-A Genome sequencing and assembly.</title>
        <authorList>
            <person name="Kim I."/>
        </authorList>
    </citation>
    <scope>NUCLEOTIDE SEQUENCE [LARGE SCALE GENOMIC DNA]</scope>
    <source>
        <strain evidence="7 8">DS2-A</strain>
    </source>
</reference>
<dbReference type="PANTHER" id="PTHR42839">
    <property type="entry name" value="ISOCHORISMATE SYNTHASE ENTC"/>
    <property type="match status" value="1"/>
</dbReference>
<evidence type="ECO:0000256" key="2">
    <source>
        <dbReference type="ARBA" id="ARBA00005297"/>
    </source>
</evidence>
<evidence type="ECO:0000313" key="8">
    <source>
        <dbReference type="Proteomes" id="UP000297407"/>
    </source>
</evidence>
<dbReference type="Pfam" id="PF00425">
    <property type="entry name" value="Chorismate_bind"/>
    <property type="match status" value="1"/>
</dbReference>
<dbReference type="InterPro" id="IPR005801">
    <property type="entry name" value="ADC_synthase"/>
</dbReference>
<accession>A0A4Z0L912</accession>
<evidence type="ECO:0000313" key="7">
    <source>
        <dbReference type="EMBL" id="TGD58264.1"/>
    </source>
</evidence>
<name>A0A4Z0L912_9FLAO</name>
<evidence type="ECO:0000259" key="6">
    <source>
        <dbReference type="Pfam" id="PF00425"/>
    </source>
</evidence>
<dbReference type="Proteomes" id="UP000297407">
    <property type="component" value="Unassembled WGS sequence"/>
</dbReference>
<organism evidence="7 8">
    <name type="scientific">Flavobacterium humi</name>
    <dbReference type="NCBI Taxonomy" id="2562683"/>
    <lineage>
        <taxon>Bacteria</taxon>
        <taxon>Pseudomonadati</taxon>
        <taxon>Bacteroidota</taxon>
        <taxon>Flavobacteriia</taxon>
        <taxon>Flavobacteriales</taxon>
        <taxon>Flavobacteriaceae</taxon>
        <taxon>Flavobacterium</taxon>
    </lineage>
</organism>
<sequence>MNSLFDKVNQHRKQHLPFVLYRKPNSKTVIGLFQENDHLYFSKDFHEKGFVFAPFRNGDVIVFPLELSSVKFAAPHLASASDEDFAGIQPDSHDKEHFMALVQKGIDAIDQGLFSKVVLSRSEAIALPEFDLEAVFERMLQQYSTAFCYCWFHPKVGMWMGATPEKLLYAKENKFNTMALAGTQPFQGNDVVFWQNKEREEQEFVTHFISENLKDITSEMTFSSPYTTRAGNLLHLKTDIEGVLNTHSNLKKVIDILHPTPAVCGLPKLVAQSFILENEGYDREYYTGFLGELNHDFNTNEMASDFYVNLRCMKLEKDKAHLYMGCGITKNSHPEAEWEETVNKSKTMKRIL</sequence>
<dbReference type="GO" id="GO:0008909">
    <property type="term" value="F:isochorismate synthase activity"/>
    <property type="evidence" value="ECO:0007669"/>
    <property type="project" value="UniProtKB-EC"/>
</dbReference>
<protein>
    <recommendedName>
        <fullName evidence="3">isochorismate synthase</fullName>
        <ecNumber evidence="3">5.4.4.2</ecNumber>
    </recommendedName>
    <alternativeName>
        <fullName evidence="5">Isochorismate mutase</fullName>
    </alternativeName>
</protein>
<dbReference type="PANTHER" id="PTHR42839:SF2">
    <property type="entry name" value="ISOCHORISMATE SYNTHASE ENTC"/>
    <property type="match status" value="1"/>
</dbReference>
<comment type="catalytic activity">
    <reaction evidence="1">
        <text>chorismate = isochorismate</text>
        <dbReference type="Rhea" id="RHEA:18985"/>
        <dbReference type="ChEBI" id="CHEBI:29748"/>
        <dbReference type="ChEBI" id="CHEBI:29780"/>
        <dbReference type="EC" id="5.4.4.2"/>
    </reaction>
</comment>
<dbReference type="SUPFAM" id="SSF56322">
    <property type="entry name" value="ADC synthase"/>
    <property type="match status" value="1"/>
</dbReference>
<comment type="similarity">
    <text evidence="2">Belongs to the isochorismate synthase family.</text>
</comment>
<feature type="domain" description="Chorismate-utilising enzyme C-terminal" evidence="6">
    <location>
        <begin position="94"/>
        <end position="344"/>
    </location>
</feature>
<dbReference type="OrthoDB" id="9806579at2"/>
<keyword evidence="8" id="KW-1185">Reference proteome</keyword>
<dbReference type="RefSeq" id="WP_135526434.1">
    <property type="nucleotide sequence ID" value="NZ_SRLH01000004.1"/>
</dbReference>
<evidence type="ECO:0000256" key="5">
    <source>
        <dbReference type="ARBA" id="ARBA00041564"/>
    </source>
</evidence>
<dbReference type="Gene3D" id="3.60.120.10">
    <property type="entry name" value="Anthranilate synthase"/>
    <property type="match status" value="1"/>
</dbReference>
<gene>
    <name evidence="7" type="ORF">E4635_09680</name>
</gene>
<dbReference type="AlphaFoldDB" id="A0A4Z0L912"/>
<evidence type="ECO:0000256" key="3">
    <source>
        <dbReference type="ARBA" id="ARBA00012824"/>
    </source>
</evidence>
<comment type="caution">
    <text evidence="7">The sequence shown here is derived from an EMBL/GenBank/DDBJ whole genome shotgun (WGS) entry which is preliminary data.</text>
</comment>
<dbReference type="EC" id="5.4.4.2" evidence="3"/>
<keyword evidence="4 7" id="KW-0413">Isomerase</keyword>
<dbReference type="InterPro" id="IPR004561">
    <property type="entry name" value="IsoChor_synthase"/>
</dbReference>